<dbReference type="InterPro" id="IPR051063">
    <property type="entry name" value="PDI"/>
</dbReference>
<dbReference type="PANTHER" id="PTHR45672:SF3">
    <property type="entry name" value="THIOREDOXIN DOMAIN-CONTAINING PROTEIN 5"/>
    <property type="match status" value="1"/>
</dbReference>
<organism evidence="4">
    <name type="scientific">Sesamum latifolium</name>
    <dbReference type="NCBI Taxonomy" id="2727402"/>
    <lineage>
        <taxon>Eukaryota</taxon>
        <taxon>Viridiplantae</taxon>
        <taxon>Streptophyta</taxon>
        <taxon>Embryophyta</taxon>
        <taxon>Tracheophyta</taxon>
        <taxon>Spermatophyta</taxon>
        <taxon>Magnoliopsida</taxon>
        <taxon>eudicotyledons</taxon>
        <taxon>Gunneridae</taxon>
        <taxon>Pentapetalae</taxon>
        <taxon>asterids</taxon>
        <taxon>lamiids</taxon>
        <taxon>Lamiales</taxon>
        <taxon>Pedaliaceae</taxon>
        <taxon>Sesamum</taxon>
    </lineage>
</organism>
<reference evidence="4" key="1">
    <citation type="submission" date="2020-06" db="EMBL/GenBank/DDBJ databases">
        <authorList>
            <person name="Li T."/>
            <person name="Hu X."/>
            <person name="Zhang T."/>
            <person name="Song X."/>
            <person name="Zhang H."/>
            <person name="Dai N."/>
            <person name="Sheng W."/>
            <person name="Hou X."/>
            <person name="Wei L."/>
        </authorList>
    </citation>
    <scope>NUCLEOTIDE SEQUENCE</scope>
    <source>
        <strain evidence="4">KEN1</strain>
        <tissue evidence="4">Leaf</tissue>
    </source>
</reference>
<dbReference type="EMBL" id="JACGWN010000010">
    <property type="protein sequence ID" value="KAL0427637.1"/>
    <property type="molecule type" value="Genomic_DNA"/>
</dbReference>
<dbReference type="Gene3D" id="3.40.30.10">
    <property type="entry name" value="Glutaredoxin"/>
    <property type="match status" value="1"/>
</dbReference>
<evidence type="ECO:0000256" key="2">
    <source>
        <dbReference type="ARBA" id="ARBA00022729"/>
    </source>
</evidence>
<gene>
    <name evidence="4" type="ORF">Slati_2938500</name>
</gene>
<dbReference type="PANTHER" id="PTHR45672">
    <property type="entry name" value="PROTEIN DISULFIDE-ISOMERASE C17H9.14C-RELATED"/>
    <property type="match status" value="1"/>
</dbReference>
<comment type="caution">
    <text evidence="4">The sequence shown here is derived from an EMBL/GenBank/DDBJ whole genome shotgun (WGS) entry which is preliminary data.</text>
</comment>
<dbReference type="GO" id="GO:0006457">
    <property type="term" value="P:protein folding"/>
    <property type="evidence" value="ECO:0007669"/>
    <property type="project" value="TreeGrafter"/>
</dbReference>
<feature type="non-terminal residue" evidence="4">
    <location>
        <position position="107"/>
    </location>
</feature>
<comment type="similarity">
    <text evidence="1">Belongs to the protein disulfide isomerase family.</text>
</comment>
<dbReference type="Pfam" id="PF00085">
    <property type="entry name" value="Thioredoxin"/>
    <property type="match status" value="1"/>
</dbReference>
<accession>A0AAW2VHH2</accession>
<name>A0AAW2VHH2_9LAMI</name>
<dbReference type="SUPFAM" id="SSF52833">
    <property type="entry name" value="Thioredoxin-like"/>
    <property type="match status" value="1"/>
</dbReference>
<dbReference type="AlphaFoldDB" id="A0AAW2VHH2"/>
<proteinExistence type="inferred from homology"/>
<sequence>MGCLRCRRKIQHGSLSSACLGAGTAKNWGHYGGFGEEIEGEDEVEIGEVDCATNKPVCSKVDIHSYPTFKLFYNGEEVTKYQGSGCIKLATRDFESVQRCFVFQRTR</sequence>
<evidence type="ECO:0000259" key="3">
    <source>
        <dbReference type="Pfam" id="PF00085"/>
    </source>
</evidence>
<keyword evidence="2" id="KW-0732">Signal</keyword>
<dbReference type="GO" id="GO:0005783">
    <property type="term" value="C:endoplasmic reticulum"/>
    <property type="evidence" value="ECO:0007669"/>
    <property type="project" value="TreeGrafter"/>
</dbReference>
<dbReference type="InterPro" id="IPR036249">
    <property type="entry name" value="Thioredoxin-like_sf"/>
</dbReference>
<feature type="domain" description="Thioredoxin" evidence="3">
    <location>
        <begin position="40"/>
        <end position="84"/>
    </location>
</feature>
<dbReference type="GO" id="GO:0003756">
    <property type="term" value="F:protein disulfide isomerase activity"/>
    <property type="evidence" value="ECO:0007669"/>
    <property type="project" value="TreeGrafter"/>
</dbReference>
<dbReference type="InterPro" id="IPR013766">
    <property type="entry name" value="Thioredoxin_domain"/>
</dbReference>
<protein>
    <submittedName>
        <fullName evidence="4">Protein disulfide-isomerase 5-1</fullName>
    </submittedName>
</protein>
<evidence type="ECO:0000256" key="1">
    <source>
        <dbReference type="ARBA" id="ARBA00006347"/>
    </source>
</evidence>
<reference evidence="4" key="2">
    <citation type="journal article" date="2024" name="Plant">
        <title>Genomic evolution and insights into agronomic trait innovations of Sesamum species.</title>
        <authorList>
            <person name="Miao H."/>
            <person name="Wang L."/>
            <person name="Qu L."/>
            <person name="Liu H."/>
            <person name="Sun Y."/>
            <person name="Le M."/>
            <person name="Wang Q."/>
            <person name="Wei S."/>
            <person name="Zheng Y."/>
            <person name="Lin W."/>
            <person name="Duan Y."/>
            <person name="Cao H."/>
            <person name="Xiong S."/>
            <person name="Wang X."/>
            <person name="Wei L."/>
            <person name="Li C."/>
            <person name="Ma Q."/>
            <person name="Ju M."/>
            <person name="Zhao R."/>
            <person name="Li G."/>
            <person name="Mu C."/>
            <person name="Tian Q."/>
            <person name="Mei H."/>
            <person name="Zhang T."/>
            <person name="Gao T."/>
            <person name="Zhang H."/>
        </authorList>
    </citation>
    <scope>NUCLEOTIDE SEQUENCE</scope>
    <source>
        <strain evidence="4">KEN1</strain>
    </source>
</reference>
<evidence type="ECO:0000313" key="4">
    <source>
        <dbReference type="EMBL" id="KAL0427637.1"/>
    </source>
</evidence>